<keyword evidence="2" id="KW-1185">Reference proteome</keyword>
<name>A0ABS0LR25_9LACT</name>
<evidence type="ECO:0000313" key="1">
    <source>
        <dbReference type="EMBL" id="MBG9985920.1"/>
    </source>
</evidence>
<reference evidence="1 2" key="1">
    <citation type="submission" date="2020-07" db="EMBL/GenBank/DDBJ databases">
        <title>Facklamia lactis sp. nov., isolated from raw milk.</title>
        <authorList>
            <person name="Doll E.V."/>
            <person name="Huptas C."/>
            <person name="Staib L."/>
            <person name="Wenning M."/>
            <person name="Scherer S."/>
        </authorList>
    </citation>
    <scope>NUCLEOTIDE SEQUENCE [LARGE SCALE GENOMIC DNA]</scope>
    <source>
        <strain evidence="1 2">DSM 111018</strain>
    </source>
</reference>
<dbReference type="EMBL" id="JACBXQ010000002">
    <property type="protein sequence ID" value="MBG9985920.1"/>
    <property type="molecule type" value="Genomic_DNA"/>
</dbReference>
<protein>
    <submittedName>
        <fullName evidence="1">Uncharacterized protein</fullName>
    </submittedName>
</protein>
<comment type="caution">
    <text evidence="1">The sequence shown here is derived from an EMBL/GenBank/DDBJ whole genome shotgun (WGS) entry which is preliminary data.</text>
</comment>
<organism evidence="1 2">
    <name type="scientific">Facklamia lactis</name>
    <dbReference type="NCBI Taxonomy" id="2749967"/>
    <lineage>
        <taxon>Bacteria</taxon>
        <taxon>Bacillati</taxon>
        <taxon>Bacillota</taxon>
        <taxon>Bacilli</taxon>
        <taxon>Lactobacillales</taxon>
        <taxon>Aerococcaceae</taxon>
        <taxon>Facklamia</taxon>
    </lineage>
</organism>
<sequence>MESTTRHYCDISIITVTDDLVCMTASDSSAEMRNKVHDKVCVPPRIIAQMAVRVSLLELFRINICAVFLINLIHALPQIYQLRGPATSLLMVGTTQIAYHLQEKFSNFIRIGEFV</sequence>
<dbReference type="Proteomes" id="UP000721415">
    <property type="component" value="Unassembled WGS sequence"/>
</dbReference>
<evidence type="ECO:0000313" key="2">
    <source>
        <dbReference type="Proteomes" id="UP000721415"/>
    </source>
</evidence>
<dbReference type="RefSeq" id="WP_197114765.1">
    <property type="nucleotide sequence ID" value="NZ_JACBXQ010000002.1"/>
</dbReference>
<proteinExistence type="predicted"/>
<accession>A0ABS0LR25</accession>
<gene>
    <name evidence="1" type="ORF">HZY91_03310</name>
</gene>